<dbReference type="PANTHER" id="PTHR13017:SF0">
    <property type="entry name" value="METHENYLTETRAHYDROFOLATE SYNTHASE DOMAIN-CONTAINING PROTEIN"/>
    <property type="match status" value="1"/>
</dbReference>
<dbReference type="KEGG" id="theu:HPC62_19530"/>
<dbReference type="PANTHER" id="PTHR13017">
    <property type="entry name" value="5-FORMYLTETRAHYDROFOLATE CYCLO-LIGASE-RELATED"/>
    <property type="match status" value="1"/>
</dbReference>
<dbReference type="Proteomes" id="UP000505210">
    <property type="component" value="Chromosome"/>
</dbReference>
<keyword evidence="2" id="KW-1185">Reference proteome</keyword>
<dbReference type="InterPro" id="IPR024185">
    <property type="entry name" value="FTHF_cligase-like_sf"/>
</dbReference>
<dbReference type="InterPro" id="IPR002698">
    <property type="entry name" value="FTHF_cligase"/>
</dbReference>
<dbReference type="SUPFAM" id="SSF100950">
    <property type="entry name" value="NagB/RpiA/CoA transferase-like"/>
    <property type="match status" value="1"/>
</dbReference>
<dbReference type="GO" id="GO:0005737">
    <property type="term" value="C:cytoplasm"/>
    <property type="evidence" value="ECO:0007669"/>
    <property type="project" value="TreeGrafter"/>
</dbReference>
<name>A0A6M8BI47_9CYAN</name>
<evidence type="ECO:0000313" key="2">
    <source>
        <dbReference type="Proteomes" id="UP000505210"/>
    </source>
</evidence>
<dbReference type="AlphaFoldDB" id="A0A6M8BI47"/>
<accession>A0A6M8BI47</accession>
<dbReference type="RefSeq" id="WP_172358140.1">
    <property type="nucleotide sequence ID" value="NZ_CP053661.1"/>
</dbReference>
<organism evidence="1 2">
    <name type="scientific">Thermoleptolyngbya sichuanensis A183</name>
    <dbReference type="NCBI Taxonomy" id="2737172"/>
    <lineage>
        <taxon>Bacteria</taxon>
        <taxon>Bacillati</taxon>
        <taxon>Cyanobacteriota</taxon>
        <taxon>Cyanophyceae</taxon>
        <taxon>Oculatellales</taxon>
        <taxon>Oculatellaceae</taxon>
        <taxon>Thermoleptolyngbya</taxon>
        <taxon>Thermoleptolyngbya sichuanensis</taxon>
    </lineage>
</organism>
<dbReference type="EMBL" id="CP053661">
    <property type="protein sequence ID" value="QKD84076.1"/>
    <property type="molecule type" value="Genomic_DNA"/>
</dbReference>
<reference evidence="1 2" key="1">
    <citation type="submission" date="2020-05" db="EMBL/GenBank/DDBJ databases">
        <title>Complete genome sequence of of a novel Thermoleptolyngbya strain isolated from hot springs of Ganzi, Sichuan China.</title>
        <authorList>
            <person name="Tang J."/>
            <person name="Daroch M."/>
            <person name="Li L."/>
            <person name="Waleron K."/>
            <person name="Waleron M."/>
            <person name="Waleron M."/>
        </authorList>
    </citation>
    <scope>NUCLEOTIDE SEQUENCE [LARGE SCALE GENOMIC DNA]</scope>
    <source>
        <strain evidence="1 2">PKUAC-SCTA183</strain>
    </source>
</reference>
<dbReference type="GO" id="GO:0016874">
    <property type="term" value="F:ligase activity"/>
    <property type="evidence" value="ECO:0007669"/>
    <property type="project" value="UniProtKB-KW"/>
</dbReference>
<protein>
    <submittedName>
        <fullName evidence="1">5-formyltetrahydrofolate cyclo-ligase</fullName>
    </submittedName>
</protein>
<dbReference type="Pfam" id="PF01812">
    <property type="entry name" value="5-FTHF_cyc-lig"/>
    <property type="match status" value="1"/>
</dbReference>
<keyword evidence="1" id="KW-0436">Ligase</keyword>
<evidence type="ECO:0000313" key="1">
    <source>
        <dbReference type="EMBL" id="QKD84076.1"/>
    </source>
</evidence>
<gene>
    <name evidence="1" type="ORF">HPC62_19530</name>
</gene>
<dbReference type="InterPro" id="IPR037171">
    <property type="entry name" value="NagB/RpiA_transferase-like"/>
</dbReference>
<dbReference type="Gene3D" id="3.40.50.10420">
    <property type="entry name" value="NagB/RpiA/CoA transferase-like"/>
    <property type="match status" value="1"/>
</dbReference>
<sequence length="267" mass="29388">MTGPPADPNAHPPAVEWGDRHPAKAHLRMQVWQTLKDSGAALRNPVCHIPHFVGADAAAAQLAALPGWQQARVVKCNPDRPQAPVRLRALQDGKRLYMAVPRLTRRQCFVELDPADLQQRGIPLKQVAAMRQALIHGRLVRFEEMQPIDLVVVGSVAATAAGGRTGKGAGFADLELAMLQQFNLLKPDTQIVTTIHALQLVDAAQLPVEPHDWPLDWVITPEGAIATRHTFPKPAGIDWAAVQPDQYRQIPILRALREDRLADQESE</sequence>
<proteinExistence type="predicted"/>